<feature type="compositionally biased region" description="Acidic residues" evidence="9">
    <location>
        <begin position="326"/>
        <end position="339"/>
    </location>
</feature>
<dbReference type="EMBL" id="UPTC01000463">
    <property type="protein sequence ID" value="VBB28733.1"/>
    <property type="molecule type" value="Genomic_DNA"/>
</dbReference>
<dbReference type="SMART" id="SM00490">
    <property type="entry name" value="HELICc"/>
    <property type="match status" value="1"/>
</dbReference>
<accession>A0A498SFQ8</accession>
<name>A0A498SFQ8_ACAVI</name>
<feature type="compositionally biased region" description="Basic and acidic residues" evidence="9">
    <location>
        <begin position="298"/>
        <end position="308"/>
    </location>
</feature>
<feature type="compositionally biased region" description="Acidic residues" evidence="9">
    <location>
        <begin position="520"/>
        <end position="541"/>
    </location>
</feature>
<keyword evidence="8" id="KW-0539">Nucleus</keyword>
<proteinExistence type="inferred from homology"/>
<evidence type="ECO:0000256" key="9">
    <source>
        <dbReference type="SAM" id="MobiDB-lite"/>
    </source>
</evidence>
<dbReference type="GO" id="GO:0005524">
    <property type="term" value="F:ATP binding"/>
    <property type="evidence" value="ECO:0007669"/>
    <property type="project" value="UniProtKB-KW"/>
</dbReference>
<evidence type="ECO:0000259" key="10">
    <source>
        <dbReference type="PROSITE" id="PS51192"/>
    </source>
</evidence>
<organism evidence="12 13">
    <name type="scientific">Acanthocheilonema viteae</name>
    <name type="common">Filarial nematode worm</name>
    <name type="synonym">Dipetalonema viteae</name>
    <dbReference type="NCBI Taxonomy" id="6277"/>
    <lineage>
        <taxon>Eukaryota</taxon>
        <taxon>Metazoa</taxon>
        <taxon>Ecdysozoa</taxon>
        <taxon>Nematoda</taxon>
        <taxon>Chromadorea</taxon>
        <taxon>Rhabditida</taxon>
        <taxon>Spirurina</taxon>
        <taxon>Spiruromorpha</taxon>
        <taxon>Filarioidea</taxon>
        <taxon>Onchocercidae</taxon>
        <taxon>Acanthocheilonema</taxon>
    </lineage>
</organism>
<dbReference type="PROSITE" id="PS51192">
    <property type="entry name" value="HELICASE_ATP_BIND_1"/>
    <property type="match status" value="1"/>
</dbReference>
<keyword evidence="7" id="KW-0238">DNA-binding</keyword>
<dbReference type="PANTHER" id="PTHR45797">
    <property type="entry name" value="RAD54-LIKE"/>
    <property type="match status" value="1"/>
</dbReference>
<feature type="region of interest" description="Disordered" evidence="9">
    <location>
        <begin position="1022"/>
        <end position="1071"/>
    </location>
</feature>
<dbReference type="InterPro" id="IPR038718">
    <property type="entry name" value="SNF2-like_sf"/>
</dbReference>
<reference evidence="12 13" key="1">
    <citation type="submission" date="2018-08" db="EMBL/GenBank/DDBJ databases">
        <authorList>
            <person name="Laetsch R D."/>
            <person name="Stevens L."/>
            <person name="Kumar S."/>
            <person name="Blaxter L. M."/>
        </authorList>
    </citation>
    <scope>NUCLEOTIDE SEQUENCE [LARGE SCALE GENOMIC DNA]</scope>
</reference>
<protein>
    <recommendedName>
        <fullName evidence="14">Transcriptional regulator ATRX</fullName>
    </recommendedName>
</protein>
<feature type="domain" description="Helicase C-terminal" evidence="11">
    <location>
        <begin position="1105"/>
        <end position="1287"/>
    </location>
</feature>
<keyword evidence="5" id="KW-0347">Helicase</keyword>
<evidence type="ECO:0000256" key="7">
    <source>
        <dbReference type="ARBA" id="ARBA00023125"/>
    </source>
</evidence>
<evidence type="ECO:0000259" key="11">
    <source>
        <dbReference type="PROSITE" id="PS51194"/>
    </source>
</evidence>
<dbReference type="GO" id="GO:0004386">
    <property type="term" value="F:helicase activity"/>
    <property type="evidence" value="ECO:0007669"/>
    <property type="project" value="UniProtKB-KW"/>
</dbReference>
<evidence type="ECO:0000256" key="1">
    <source>
        <dbReference type="ARBA" id="ARBA00004123"/>
    </source>
</evidence>
<evidence type="ECO:0000313" key="12">
    <source>
        <dbReference type="EMBL" id="VBB28733.1"/>
    </source>
</evidence>
<dbReference type="InterPro" id="IPR044574">
    <property type="entry name" value="ARIP4-like"/>
</dbReference>
<keyword evidence="6" id="KW-0067">ATP-binding</keyword>
<feature type="region of interest" description="Disordered" evidence="9">
    <location>
        <begin position="297"/>
        <end position="350"/>
    </location>
</feature>
<dbReference type="GO" id="GO:0016887">
    <property type="term" value="F:ATP hydrolysis activity"/>
    <property type="evidence" value="ECO:0007669"/>
    <property type="project" value="InterPro"/>
</dbReference>
<feature type="region of interest" description="Disordered" evidence="9">
    <location>
        <begin position="112"/>
        <end position="131"/>
    </location>
</feature>
<feature type="compositionally biased region" description="Acidic residues" evidence="9">
    <location>
        <begin position="470"/>
        <end position="487"/>
    </location>
</feature>
<feature type="domain" description="Helicase ATP-binding" evidence="10">
    <location>
        <begin position="660"/>
        <end position="874"/>
    </location>
</feature>
<dbReference type="InterPro" id="IPR001650">
    <property type="entry name" value="Helicase_C-like"/>
</dbReference>
<evidence type="ECO:0000256" key="2">
    <source>
        <dbReference type="ARBA" id="ARBA00007025"/>
    </source>
</evidence>
<feature type="compositionally biased region" description="Polar residues" evidence="9">
    <location>
        <begin position="310"/>
        <end position="322"/>
    </location>
</feature>
<dbReference type="SMART" id="SM00487">
    <property type="entry name" value="DEXDc"/>
    <property type="match status" value="1"/>
</dbReference>
<dbReference type="Proteomes" id="UP000276991">
    <property type="component" value="Unassembled WGS sequence"/>
</dbReference>
<keyword evidence="4" id="KW-0378">Hydrolase</keyword>
<dbReference type="GO" id="GO:0005634">
    <property type="term" value="C:nucleus"/>
    <property type="evidence" value="ECO:0007669"/>
    <property type="project" value="UniProtKB-SubCell"/>
</dbReference>
<dbReference type="InterPro" id="IPR000330">
    <property type="entry name" value="SNF2_N"/>
</dbReference>
<evidence type="ECO:0000256" key="8">
    <source>
        <dbReference type="ARBA" id="ARBA00023242"/>
    </source>
</evidence>
<keyword evidence="13" id="KW-1185">Reference proteome</keyword>
<feature type="region of interest" description="Disordered" evidence="9">
    <location>
        <begin position="418"/>
        <end position="545"/>
    </location>
</feature>
<evidence type="ECO:0000256" key="5">
    <source>
        <dbReference type="ARBA" id="ARBA00022806"/>
    </source>
</evidence>
<evidence type="ECO:0000256" key="4">
    <source>
        <dbReference type="ARBA" id="ARBA00022801"/>
    </source>
</evidence>
<dbReference type="OrthoDB" id="2020972at2759"/>
<dbReference type="Pfam" id="PF00271">
    <property type="entry name" value="Helicase_C"/>
    <property type="match status" value="1"/>
</dbReference>
<dbReference type="Pfam" id="PF00176">
    <property type="entry name" value="SNF2-rel_dom"/>
    <property type="match status" value="1"/>
</dbReference>
<dbReference type="InterPro" id="IPR014001">
    <property type="entry name" value="Helicase_ATP-bd"/>
</dbReference>
<comment type="similarity">
    <text evidence="2">Belongs to the SNF2/RAD54 helicase family.</text>
</comment>
<evidence type="ECO:0008006" key="14">
    <source>
        <dbReference type="Google" id="ProtNLM"/>
    </source>
</evidence>
<dbReference type="InterPro" id="IPR049730">
    <property type="entry name" value="SNF2/RAD54-like_C"/>
</dbReference>
<evidence type="ECO:0000256" key="6">
    <source>
        <dbReference type="ARBA" id="ARBA00022840"/>
    </source>
</evidence>
<dbReference type="GO" id="GO:0003677">
    <property type="term" value="F:DNA binding"/>
    <property type="evidence" value="ECO:0007669"/>
    <property type="project" value="UniProtKB-KW"/>
</dbReference>
<keyword evidence="3" id="KW-0547">Nucleotide-binding</keyword>
<evidence type="ECO:0000256" key="3">
    <source>
        <dbReference type="ARBA" id="ARBA00022741"/>
    </source>
</evidence>
<dbReference type="SUPFAM" id="SSF52540">
    <property type="entry name" value="P-loop containing nucleoside triphosphate hydrolases"/>
    <property type="match status" value="2"/>
</dbReference>
<dbReference type="PANTHER" id="PTHR45797:SF3">
    <property type="entry name" value="TRANSCRIPTIONAL REGULATOR ATRX HOMOLOG"/>
    <property type="match status" value="1"/>
</dbReference>
<dbReference type="InterPro" id="IPR027417">
    <property type="entry name" value="P-loop_NTPase"/>
</dbReference>
<gene>
    <name evidence="12" type="ORF">NAV_LOCUS3563</name>
</gene>
<dbReference type="CDD" id="cd18793">
    <property type="entry name" value="SF2_C_SNF"/>
    <property type="match status" value="1"/>
</dbReference>
<dbReference type="Gene3D" id="3.40.50.300">
    <property type="entry name" value="P-loop containing nucleotide triphosphate hydrolases"/>
    <property type="match status" value="1"/>
</dbReference>
<comment type="subcellular location">
    <subcellularLocation>
        <location evidence="1">Nucleus</location>
    </subcellularLocation>
</comment>
<feature type="compositionally biased region" description="Basic and acidic residues" evidence="9">
    <location>
        <begin position="430"/>
        <end position="447"/>
    </location>
</feature>
<sequence>MNTTSSFTILPNGFDNLVNSIDLVSATLTDNLNQLSKIRQTLFTYDSENSEDYVTILREHAKYFIQQIDAVVETLKSSRNDIATSHFYDNYTRTELSTNSWDVAILNSNKGRSDNSNEIGKSDDGSGEKTRVKCDQLHSGISRKTEDFEDLEIMEANAGQGKNKASNSETLDNDEIVELDTDITEVVDRCNLSESSVRESLGQETFDEDGKTDVKEKHVDFTGAKDFTEEDLKVLKQYNIYPSYIEVIQCDRDPELRAVIDSLQKIAYEEADEVVNSDGSSSEADFLLRTGTMLLRNEGQKRRNDKSHAHNSSVKTVLSGNAQEYDYIETDHSEDDIKEEESKEDKETTSLSEIKHKKLYDRGISTDEPKQNAATTKNKCNSNMKLVCAKHETLSDDDVPKMSDDFKKDRLLSKRLVLSDSEVESVNGEKMGKKAEEGTKDVEENKRKGNRKRKQIHSSDSETSFNTLESDTDDSIISEIIEADSDIELSNVSDENGSKASRKEQNTRVKLKRKRVRVDDDGEDEEERNGDNVSEDLDDDEMNRKLSNKRRTRKILAKEQLQKDTIDAELAEKERRKRLEAKQKEFNGIELADGPDLATALGSSSQLTKHQRLKSVVLDPDKKSNPPCPVSVHPSLVAFLKPHQAKGIQFLYDSSIESLQRLEQDGGGGILAHCMGLGKTLQVIAFLHTVMMHPKLRDHLKRILIIVPKNVVLNWYNEFEKWLDNENIDKDLATINVMELDSLKDYTSRRVALQNWFENDIPSVMIIGYDMFRILTQDDGDKISITGKKRVDGMKKTTKNKRLTKLQPDFRKFLQDPGPDLIICDEAHKLKNDDSALAKTMLKIRTKRRLCLTGTPLQNNLMEYHCMVNFVKPGLLGTKAEFANRFANIINRGRTKDATPIEVRRMKKRCHVLYEHLKNVVDVLSLPHTDVTRKDYRVLTEAIPPKQEYVVNVRLTPRQVSLYRTFLDGIGPEGILLSKRLLPDYHVLSRIWTHPYQLVAHQIELEKKRLWEDDKDEMADFINDDESETSSDVDSDDDIIPLDGNDQPETSNKPSVPARKSRRLAGQDAEDGKEIMPEYEGWFTKTGLVTETDRNDFSLSNKLVLLVEIIKKSEEIGDKLLVFSQSIESISLIKRMLQYMDENGAWFTDGHEAMKAANETWGWREGRDYMVIDGQVQTSKRHEIQTKFNDPNNLRSRLMLISTRAGSLGTNMVAANRVVIFDACWNPSHDTQSLFRVYRFGQTKPVYIYRFIAQGTMEERIYKRQVTKESTSMRVVDEAQIERHFAGHDLLELYKFDPDELNDTQNVPKRPLMAPPKDRLLADIILSHSDCIVNYIQHDSLFKNLEEEKLTEQECKEAWEDYEREKVNPSKGMYSNFMEQTQANIVLLHDQANEALQSIFTDPVYMAAFQLRAMDGDTAQKVTFIKRSLDALLPKIPIQLRGGMNEFTTYFLAMINEGLKTAESGDWLYSKTVSIFRTVVSMVKNEPQCIPVLQYLYRTAPQIFDPNESGAFYM</sequence>
<evidence type="ECO:0000313" key="13">
    <source>
        <dbReference type="Proteomes" id="UP000276991"/>
    </source>
</evidence>
<dbReference type="PROSITE" id="PS51194">
    <property type="entry name" value="HELICASE_CTER"/>
    <property type="match status" value="1"/>
</dbReference>
<dbReference type="Gene3D" id="3.40.50.10810">
    <property type="entry name" value="Tandem AAA-ATPase domain"/>
    <property type="match status" value="1"/>
</dbReference>
<dbReference type="STRING" id="6277.A0A498SFQ8"/>
<feature type="compositionally biased region" description="Acidic residues" evidence="9">
    <location>
        <begin position="1022"/>
        <end position="1040"/>
    </location>
</feature>